<proteinExistence type="predicted"/>
<evidence type="ECO:0008006" key="3">
    <source>
        <dbReference type="Google" id="ProtNLM"/>
    </source>
</evidence>
<dbReference type="EMBL" id="JFGV01000012">
    <property type="protein sequence ID" value="EYU16314.1"/>
    <property type="molecule type" value="Genomic_DNA"/>
</dbReference>
<dbReference type="Gene3D" id="3.40.30.10">
    <property type="entry name" value="Glutaredoxin"/>
    <property type="match status" value="1"/>
</dbReference>
<gene>
    <name evidence="1" type="ORF">BA1DRAFT_01138</name>
</gene>
<name>A0A022PLD2_9GAMM</name>
<dbReference type="RefSeq" id="WP_036776884.1">
    <property type="nucleotide sequence ID" value="NZ_CAWLTM010000103.1"/>
</dbReference>
<organism evidence="1 2">
    <name type="scientific">Photorhabdus aegyptia</name>
    <dbReference type="NCBI Taxonomy" id="2805098"/>
    <lineage>
        <taxon>Bacteria</taxon>
        <taxon>Pseudomonadati</taxon>
        <taxon>Pseudomonadota</taxon>
        <taxon>Gammaproteobacteria</taxon>
        <taxon>Enterobacterales</taxon>
        <taxon>Morganellaceae</taxon>
        <taxon>Photorhabdus</taxon>
    </lineage>
</organism>
<dbReference type="Proteomes" id="UP000023464">
    <property type="component" value="Unassembled WGS sequence"/>
</dbReference>
<dbReference type="PANTHER" id="PTHR13887:SF51">
    <property type="entry name" value="DSBA FAMILY PROTEIN"/>
    <property type="match status" value="1"/>
</dbReference>
<comment type="caution">
    <text evidence="1">The sequence shown here is derived from an EMBL/GenBank/DDBJ whole genome shotgun (WGS) entry which is preliminary data.</text>
</comment>
<reference evidence="1 2" key="1">
    <citation type="submission" date="2014-03" db="EMBL/GenBank/DDBJ databases">
        <title>Draft Genome of Photorhabdus luminescens BA1, an Egyptian Isolate.</title>
        <authorList>
            <person name="Ghazal S."/>
            <person name="Hurst S.G.IV."/>
            <person name="Morris K."/>
            <person name="Thomas K."/>
            <person name="Tisa L.S."/>
        </authorList>
    </citation>
    <scope>NUCLEOTIDE SEQUENCE [LARGE SCALE GENOMIC DNA]</scope>
    <source>
        <strain evidence="1 2">BA1</strain>
    </source>
</reference>
<sequence>MPGMTLHYIYDPLCGWCYGVSSLIQAAKEVANVKIELHGGGMLTGDNRRQIDSTWRDYVLSQDKRIASLTGQIFSEQYVTLLNDKSLIMDSLPPISAILAAEELAGKGVEMLLAVQKAHYVRGLKISETETLLNLANELQLDSELFQQELTLNNESESLQHIRKSRELLATVGGSGFPTFILENNRNELSIISLDKYLGQPKRWQDALIHYQF</sequence>
<protein>
    <recommendedName>
        <fullName evidence="3">Protein-disulfide isomerase</fullName>
    </recommendedName>
</protein>
<dbReference type="InterPro" id="IPR036249">
    <property type="entry name" value="Thioredoxin-like_sf"/>
</dbReference>
<keyword evidence="2" id="KW-1185">Reference proteome</keyword>
<accession>A0A022PLD2</accession>
<dbReference type="PANTHER" id="PTHR13887">
    <property type="entry name" value="GLUTATHIONE S-TRANSFERASE KAPPA"/>
    <property type="match status" value="1"/>
</dbReference>
<dbReference type="AlphaFoldDB" id="A0A022PLD2"/>
<dbReference type="CDD" id="cd03025">
    <property type="entry name" value="DsbA_FrnE_like"/>
    <property type="match status" value="1"/>
</dbReference>
<dbReference type="SUPFAM" id="SSF52833">
    <property type="entry name" value="Thioredoxin-like"/>
    <property type="match status" value="1"/>
</dbReference>
<evidence type="ECO:0000313" key="2">
    <source>
        <dbReference type="Proteomes" id="UP000023464"/>
    </source>
</evidence>
<dbReference type="PATRIC" id="fig|1393736.3.peg.1160"/>
<evidence type="ECO:0000313" key="1">
    <source>
        <dbReference type="EMBL" id="EYU16314.1"/>
    </source>
</evidence>